<gene>
    <name evidence="1" type="ORF">PBY51_000116</name>
</gene>
<dbReference type="Proteomes" id="UP001346869">
    <property type="component" value="Unassembled WGS sequence"/>
</dbReference>
<dbReference type="EMBL" id="JAUZQC010000011">
    <property type="protein sequence ID" value="KAK5863058.1"/>
    <property type="molecule type" value="Genomic_DNA"/>
</dbReference>
<comment type="caution">
    <text evidence="1">The sequence shown here is derived from an EMBL/GenBank/DDBJ whole genome shotgun (WGS) entry which is preliminary data.</text>
</comment>
<dbReference type="AlphaFoldDB" id="A0AAN7XGV7"/>
<name>A0AAN7XGV7_ELEMC</name>
<proteinExistence type="predicted"/>
<evidence type="ECO:0000313" key="1">
    <source>
        <dbReference type="EMBL" id="KAK5863058.1"/>
    </source>
</evidence>
<protein>
    <submittedName>
        <fullName evidence="1">Uncharacterized protein</fullName>
    </submittedName>
</protein>
<evidence type="ECO:0000313" key="2">
    <source>
        <dbReference type="Proteomes" id="UP001346869"/>
    </source>
</evidence>
<reference evidence="1 2" key="2">
    <citation type="journal article" date="2023" name="Mol. Biol. Evol.">
        <title>Genomics of Secondarily Temperate Adaptation in the Only Non-Antarctic Icefish.</title>
        <authorList>
            <person name="Rivera-Colon A.G."/>
            <person name="Rayamajhi N."/>
            <person name="Minhas B.F."/>
            <person name="Madrigal G."/>
            <person name="Bilyk K.T."/>
            <person name="Yoon V."/>
            <person name="Hune M."/>
            <person name="Gregory S."/>
            <person name="Cheng C.H.C."/>
            <person name="Catchen J.M."/>
        </authorList>
    </citation>
    <scope>NUCLEOTIDE SEQUENCE [LARGE SCALE GENOMIC DNA]</scope>
    <source>
        <strain evidence="1">JMC-PN-2008</strain>
    </source>
</reference>
<organism evidence="1 2">
    <name type="scientific">Eleginops maclovinus</name>
    <name type="common">Patagonian blennie</name>
    <name type="synonym">Eleginus maclovinus</name>
    <dbReference type="NCBI Taxonomy" id="56733"/>
    <lineage>
        <taxon>Eukaryota</taxon>
        <taxon>Metazoa</taxon>
        <taxon>Chordata</taxon>
        <taxon>Craniata</taxon>
        <taxon>Vertebrata</taxon>
        <taxon>Euteleostomi</taxon>
        <taxon>Actinopterygii</taxon>
        <taxon>Neopterygii</taxon>
        <taxon>Teleostei</taxon>
        <taxon>Neoteleostei</taxon>
        <taxon>Acanthomorphata</taxon>
        <taxon>Eupercaria</taxon>
        <taxon>Perciformes</taxon>
        <taxon>Notothenioidei</taxon>
        <taxon>Eleginopidae</taxon>
        <taxon>Eleginops</taxon>
    </lineage>
</organism>
<sequence length="79" mass="8793">MLRARGSEEELIIHDSSESELAGCQQRGATRVCQAWMLDVNTLQCWQLALAMGKLQKILNVLSSAANAALKHMLDLRRV</sequence>
<reference evidence="1 2" key="1">
    <citation type="journal article" date="2023" name="Genes (Basel)">
        <title>Chromosome-Level Genome Assembly and Circadian Gene Repertoire of the Patagonia Blennie Eleginops maclovinus-The Closest Ancestral Proxy of Antarctic Cryonotothenioids.</title>
        <authorList>
            <person name="Cheng C.C."/>
            <person name="Rivera-Colon A.G."/>
            <person name="Minhas B.F."/>
            <person name="Wilson L."/>
            <person name="Rayamajhi N."/>
            <person name="Vargas-Chacoff L."/>
            <person name="Catchen J.M."/>
        </authorList>
    </citation>
    <scope>NUCLEOTIDE SEQUENCE [LARGE SCALE GENOMIC DNA]</scope>
    <source>
        <strain evidence="1">JMC-PN-2008</strain>
    </source>
</reference>
<keyword evidence="2" id="KW-1185">Reference proteome</keyword>
<accession>A0AAN7XGV7</accession>